<gene>
    <name evidence="2" type="ORF">QWY81_03350</name>
</gene>
<evidence type="ECO:0000313" key="2">
    <source>
        <dbReference type="EMBL" id="MDN3618492.1"/>
    </source>
</evidence>
<keyword evidence="1" id="KW-0812">Transmembrane</keyword>
<name>A0AAJ1VGM2_9FLAO</name>
<keyword evidence="1" id="KW-0472">Membrane</keyword>
<feature type="transmembrane region" description="Helical" evidence="1">
    <location>
        <begin position="33"/>
        <end position="53"/>
    </location>
</feature>
<keyword evidence="1" id="KW-1133">Transmembrane helix</keyword>
<proteinExistence type="predicted"/>
<evidence type="ECO:0000313" key="3">
    <source>
        <dbReference type="Proteomes" id="UP001228636"/>
    </source>
</evidence>
<accession>A0AAJ1VGM2</accession>
<organism evidence="2 3">
    <name type="scientific">Polaribacter sejongensis</name>
    <dbReference type="NCBI Taxonomy" id="985043"/>
    <lineage>
        <taxon>Bacteria</taxon>
        <taxon>Pseudomonadati</taxon>
        <taxon>Bacteroidota</taxon>
        <taxon>Flavobacteriia</taxon>
        <taxon>Flavobacteriales</taxon>
        <taxon>Flavobacteriaceae</taxon>
    </lineage>
</organism>
<sequence length="59" mass="6961">MKQWVKTGFVWGAVMFVIMTFVSPYLFNEEITLKRISINIFLWSVLGLLFGYATRKKIK</sequence>
<dbReference type="EMBL" id="JAUFQH010000003">
    <property type="protein sequence ID" value="MDN3618492.1"/>
    <property type="molecule type" value="Genomic_DNA"/>
</dbReference>
<dbReference type="AlphaFoldDB" id="A0AAJ1VGM2"/>
<evidence type="ECO:0000256" key="1">
    <source>
        <dbReference type="SAM" id="Phobius"/>
    </source>
</evidence>
<dbReference type="RefSeq" id="WP_261971958.1">
    <property type="nucleotide sequence ID" value="NZ_CP103460.1"/>
</dbReference>
<comment type="caution">
    <text evidence="2">The sequence shown here is derived from an EMBL/GenBank/DDBJ whole genome shotgun (WGS) entry which is preliminary data.</text>
</comment>
<feature type="transmembrane region" description="Helical" evidence="1">
    <location>
        <begin position="7"/>
        <end position="27"/>
    </location>
</feature>
<dbReference type="Proteomes" id="UP001228636">
    <property type="component" value="Unassembled WGS sequence"/>
</dbReference>
<reference evidence="2 3" key="1">
    <citation type="journal article" date="2014" name="Int. J. Syst. Evol. Microbiol.">
        <title>Complete genome sequence of Corynebacterium casei LMG S-19264T (=DSM 44701T), isolated from a smear-ripened cheese.</title>
        <authorList>
            <consortium name="US DOE Joint Genome Institute (JGI-PGF)"/>
            <person name="Walter F."/>
            <person name="Albersmeier A."/>
            <person name="Kalinowski J."/>
            <person name="Ruckert C."/>
        </authorList>
    </citation>
    <scope>NUCLEOTIDE SEQUENCE [LARGE SCALE GENOMIC DNA]</scope>
    <source>
        <strain evidence="2 3">CECT 8670</strain>
    </source>
</reference>
<protein>
    <submittedName>
        <fullName evidence="2">Uncharacterized protein</fullName>
    </submittedName>
</protein>